<feature type="region of interest" description="Disordered" evidence="1">
    <location>
        <begin position="94"/>
        <end position="187"/>
    </location>
</feature>
<keyword evidence="2" id="KW-0812">Transmembrane</keyword>
<feature type="domain" description="Reverse transcriptase" evidence="3">
    <location>
        <begin position="695"/>
        <end position="933"/>
    </location>
</feature>
<evidence type="ECO:0000313" key="4">
    <source>
        <dbReference type="EMBL" id="CCD20509.1"/>
    </source>
</evidence>
<keyword evidence="4" id="KW-0695">RNA-directed DNA polymerase</keyword>
<dbReference type="Proteomes" id="UP000009027">
    <property type="component" value="Unassembled WGS sequence"/>
</dbReference>
<sequence length="970" mass="106591">MDSPAGVHRTYRLEAAVQERGCFAVHLTLLVVLVKFFFFFFFGLHSKRTRSQKRVREQRRLAFPTHETPAMGGSSSALRHGRYKVPWYGEVRSVEQQESPQSAKTRTTSRENSSRVSNRTCAPGGRHATLAGAVSEGLDGSVERSGTCPGSPRPRRSASCHAGHATRRSRSVASCSTRSVGGEGRGCVTGARTPIRLGRRQPSAHLPLSGRRAHSLDRENAIPPPQHRPVSGGVRCAQRAPSAPRPRSTRSESRMARHTPVVHVPNSVLLEALKEMNLSLNRLDAKIRSGLDAVNKEISDIRGGTAGTRGASPQPAARVSEDITYVMEHLCSIAWCYVESGHADEPLGMAIATQNGGRHRGARGAVRNGAAASVGDVLELMVCNDRLALVILASAVGWPCEGFSQGGCTGVDIGNHPWSHDVFVRRETLRVWSIVSQDLRHTASGLSAHMPHAFVLYGSHGIGKSFGVGSFLLFMLLQHSAEEVPVVAYLMGERLYLFQKAWRGRSARATFTQGSEASLQMVNQAMKENKRGYFIYDAPVQEQLGVAEWAMASGWGGILLDAQNEKARANWGRRGGCRSICVNPMTEVELKAVLVWTERDVLHRGALALAGKKWAEIRERVRSVGPLLKYVLDGKRYMSRLQGVMEQLSLASEGDVGRCVDALIFNEGSLGRKRHRKLVKLVRTGAHSGGDQFRTFAVSEMVFDELIKTSIFAHARRRDVSSFVKLLAQRVGVRLARSTLDALMQVTNSSRRRKDSGKTAAVFIDCARAFDSVDRGYIVKELLSFGVGRRLVSWNAGFLQERTAQGRVNNALPEDIDLTCGVPQRSVLGPLLFIVTADSLSRRLNRVPVLQHGFFADDLTIVRTSADLNEIQQTIQQGLDCITNWSAEYCMEVSGEKTEYTLFGARETNLLGLKVGETALKEERTPKLLGLTMQPHKGLSKHVLCMKAVANTRLMHLRPVALPEWGPEGY</sequence>
<dbReference type="EMBL" id="CAEX01005748">
    <property type="protein sequence ID" value="CCD20509.1"/>
    <property type="molecule type" value="Genomic_DNA"/>
</dbReference>
<organism evidence="4 5">
    <name type="scientific">Trypanosoma vivax (strain Y486)</name>
    <dbReference type="NCBI Taxonomy" id="1055687"/>
    <lineage>
        <taxon>Eukaryota</taxon>
        <taxon>Discoba</taxon>
        <taxon>Euglenozoa</taxon>
        <taxon>Kinetoplastea</taxon>
        <taxon>Metakinetoplastina</taxon>
        <taxon>Trypanosomatida</taxon>
        <taxon>Trypanosomatidae</taxon>
        <taxon>Trypanosoma</taxon>
        <taxon>Duttonella</taxon>
    </lineage>
</organism>
<dbReference type="GO" id="GO:0003964">
    <property type="term" value="F:RNA-directed DNA polymerase activity"/>
    <property type="evidence" value="ECO:0007669"/>
    <property type="project" value="UniProtKB-KW"/>
</dbReference>
<keyword evidence="4" id="KW-0548">Nucleotidyltransferase</keyword>
<keyword evidence="4" id="KW-0808">Transferase</keyword>
<dbReference type="InterPro" id="IPR046836">
    <property type="entry name" value="RHS_C"/>
</dbReference>
<proteinExistence type="predicted"/>
<accession>F9WSH0</accession>
<dbReference type="Pfam" id="PF20445">
    <property type="entry name" value="RHS_N"/>
    <property type="match status" value="1"/>
</dbReference>
<evidence type="ECO:0000313" key="5">
    <source>
        <dbReference type="Proteomes" id="UP000009027"/>
    </source>
</evidence>
<evidence type="ECO:0000259" key="3">
    <source>
        <dbReference type="PROSITE" id="PS50878"/>
    </source>
</evidence>
<dbReference type="InterPro" id="IPR000477">
    <property type="entry name" value="RT_dom"/>
</dbReference>
<evidence type="ECO:0000256" key="1">
    <source>
        <dbReference type="SAM" id="MobiDB-lite"/>
    </source>
</evidence>
<dbReference type="AlphaFoldDB" id="F9WSH0"/>
<dbReference type="PROSITE" id="PS50878">
    <property type="entry name" value="RT_POL"/>
    <property type="match status" value="1"/>
</dbReference>
<feature type="compositionally biased region" description="Polar residues" evidence="1">
    <location>
        <begin position="94"/>
        <end position="107"/>
    </location>
</feature>
<keyword evidence="2" id="KW-0472">Membrane</keyword>
<name>F9WSH0_TRYVY</name>
<feature type="compositionally biased region" description="Basic residues" evidence="1">
    <location>
        <begin position="153"/>
        <end position="170"/>
    </location>
</feature>
<dbReference type="VEuPathDB" id="TriTrypDB:TvY486_0033470"/>
<dbReference type="Pfam" id="PF00078">
    <property type="entry name" value="RVT_1"/>
    <property type="match status" value="1"/>
</dbReference>
<feature type="region of interest" description="Disordered" evidence="1">
    <location>
        <begin position="218"/>
        <end position="256"/>
    </location>
</feature>
<keyword evidence="2" id="KW-1133">Transmembrane helix</keyword>
<dbReference type="InterPro" id="IPR046835">
    <property type="entry name" value="RHS_N"/>
</dbReference>
<dbReference type="PANTHER" id="PTHR33332">
    <property type="entry name" value="REVERSE TRANSCRIPTASE DOMAIN-CONTAINING PROTEIN"/>
    <property type="match status" value="1"/>
</dbReference>
<gene>
    <name evidence="4" type="ORF">TvY486_0033470</name>
</gene>
<protein>
    <submittedName>
        <fullName evidence="4">Reverse transcriptase (RNA-dependent DNA polymerase)</fullName>
    </submittedName>
</protein>
<dbReference type="Pfam" id="PF07999">
    <property type="entry name" value="RHSP"/>
    <property type="match status" value="1"/>
</dbReference>
<evidence type="ECO:0000256" key="2">
    <source>
        <dbReference type="SAM" id="Phobius"/>
    </source>
</evidence>
<feature type="transmembrane region" description="Helical" evidence="2">
    <location>
        <begin position="23"/>
        <end position="44"/>
    </location>
</feature>
<reference evidence="4 5" key="1">
    <citation type="journal article" date="2012" name="Proc. Natl. Acad. Sci. U.S.A.">
        <title>Antigenic diversity is generated by distinct evolutionary mechanisms in African trypanosome species.</title>
        <authorList>
            <person name="Jackson A.P."/>
            <person name="Berry A."/>
            <person name="Aslett M."/>
            <person name="Allison H.C."/>
            <person name="Burton P."/>
            <person name="Vavrova-Anderson J."/>
            <person name="Brown R."/>
            <person name="Browne H."/>
            <person name="Corton N."/>
            <person name="Hauser H."/>
            <person name="Gamble J."/>
            <person name="Gilderthorp R."/>
            <person name="Marcello L."/>
            <person name="McQuillan J."/>
            <person name="Otto T.D."/>
            <person name="Quail M.A."/>
            <person name="Sanders M.J."/>
            <person name="van Tonder A."/>
            <person name="Ginger M.L."/>
            <person name="Field M.C."/>
            <person name="Barry J.D."/>
            <person name="Hertz-Fowler C."/>
            <person name="Berriman M."/>
        </authorList>
    </citation>
    <scope>NUCLEOTIDE SEQUENCE</scope>
    <source>
        <strain evidence="4 5">Y486</strain>
    </source>
</reference>
<dbReference type="InterPro" id="IPR006518">
    <property type="entry name" value="Trypano_RHS"/>
</dbReference>
<keyword evidence="5" id="KW-1185">Reference proteome</keyword>
<dbReference type="NCBIfam" id="TIGR01631">
    <property type="entry name" value="Trypano_RHS"/>
    <property type="match status" value="1"/>
</dbReference>
<feature type="compositionally biased region" description="Low complexity" evidence="1">
    <location>
        <begin position="235"/>
        <end position="246"/>
    </location>
</feature>